<dbReference type="PANTHER" id="PTHR30636">
    <property type="entry name" value="UPF0701 PROTEIN YICC"/>
    <property type="match status" value="1"/>
</dbReference>
<feature type="domain" description="Endoribonuclease YicC-like N-terminal" evidence="6">
    <location>
        <begin position="34"/>
        <end position="189"/>
    </location>
</feature>
<dbReference type="InterPro" id="IPR013527">
    <property type="entry name" value="YicC-like_N"/>
</dbReference>
<evidence type="ECO:0000256" key="4">
    <source>
        <dbReference type="ARBA" id="ARBA00022801"/>
    </source>
</evidence>
<reference evidence="8" key="1">
    <citation type="journal article" date="2020" name="mSystems">
        <title>Genome- and Community-Level Interaction Insights into Carbon Utilization and Element Cycling Functions of Hydrothermarchaeota in Hydrothermal Sediment.</title>
        <authorList>
            <person name="Zhou Z."/>
            <person name="Liu Y."/>
            <person name="Xu W."/>
            <person name="Pan J."/>
            <person name="Luo Z.H."/>
            <person name="Li M."/>
        </authorList>
    </citation>
    <scope>NUCLEOTIDE SEQUENCE [LARGE SCALE GENOMIC DNA]</scope>
    <source>
        <strain evidence="8">SpSt-548</strain>
    </source>
</reference>
<dbReference type="Pfam" id="PF08340">
    <property type="entry name" value="YicC-like_C"/>
    <property type="match status" value="1"/>
</dbReference>
<evidence type="ECO:0000259" key="7">
    <source>
        <dbReference type="Pfam" id="PF08340"/>
    </source>
</evidence>
<dbReference type="AlphaFoldDB" id="A0A7V4G7T3"/>
<dbReference type="GO" id="GO:0004521">
    <property type="term" value="F:RNA endonuclease activity"/>
    <property type="evidence" value="ECO:0007669"/>
    <property type="project" value="InterPro"/>
</dbReference>
<keyword evidence="2" id="KW-0540">Nuclease</keyword>
<dbReference type="EMBL" id="DSXI01000271">
    <property type="protein sequence ID" value="HGS05004.1"/>
    <property type="molecule type" value="Genomic_DNA"/>
</dbReference>
<keyword evidence="3" id="KW-0255">Endonuclease</keyword>
<evidence type="ECO:0000256" key="1">
    <source>
        <dbReference type="ARBA" id="ARBA00001968"/>
    </source>
</evidence>
<dbReference type="NCBIfam" id="TIGR00255">
    <property type="entry name" value="YicC/YloC family endoribonuclease"/>
    <property type="match status" value="1"/>
</dbReference>
<sequence>MGEGAGACGPWPPSPLTSWVPAGLGGDHRTRPMIKSMTGYGRGEVEEDGQKWVVELKSVNHRFLDVSLNLPRHLWALEDRLRKVIKSRLARGRVEVQLTWEGRGERPVTLRLDPGLTHEVKALLMELAAQLPRSEPLRLDHFLQFADLIVARERQVQEVEEIWEFVSRALGQALDRLEVMRGNEGAALAEEMVGHLEQLRGELQRIRAQAGQVPSLWQEKLLQRLAELQGEVPLDESRVAQEVALLADRRDIREELARLESHVAQFQETLSGTGPVGRKLDFLLQEMNREANTIGVKAGDLEISQAVLELKGLVERLREQVQNVE</sequence>
<dbReference type="InterPro" id="IPR005229">
    <property type="entry name" value="YicC/YloC-like"/>
</dbReference>
<evidence type="ECO:0000259" key="6">
    <source>
        <dbReference type="Pfam" id="PF03755"/>
    </source>
</evidence>
<dbReference type="Pfam" id="PF03755">
    <property type="entry name" value="YicC-like_N"/>
    <property type="match status" value="1"/>
</dbReference>
<dbReference type="PANTHER" id="PTHR30636:SF3">
    <property type="entry name" value="UPF0701 PROTEIN YICC"/>
    <property type="match status" value="1"/>
</dbReference>
<evidence type="ECO:0000256" key="5">
    <source>
        <dbReference type="ARBA" id="ARBA00035648"/>
    </source>
</evidence>
<comment type="caution">
    <text evidence="8">The sequence shown here is derived from an EMBL/GenBank/DDBJ whole genome shotgun (WGS) entry which is preliminary data.</text>
</comment>
<gene>
    <name evidence="8" type="ORF">ENT08_04585</name>
</gene>
<keyword evidence="4" id="KW-0378">Hydrolase</keyword>
<comment type="cofactor">
    <cofactor evidence="1">
        <name>a divalent metal cation</name>
        <dbReference type="ChEBI" id="CHEBI:60240"/>
    </cofactor>
</comment>
<comment type="similarity">
    <text evidence="5">Belongs to the YicC/YloC family.</text>
</comment>
<evidence type="ECO:0000256" key="2">
    <source>
        <dbReference type="ARBA" id="ARBA00022722"/>
    </source>
</evidence>
<evidence type="ECO:0000313" key="8">
    <source>
        <dbReference type="EMBL" id="HGS05004.1"/>
    </source>
</evidence>
<dbReference type="InterPro" id="IPR013551">
    <property type="entry name" value="YicC-like_C"/>
</dbReference>
<name>A0A7V4G7T3_9BACT</name>
<proteinExistence type="inferred from homology"/>
<organism evidence="8">
    <name type="scientific">Desulfobacca acetoxidans</name>
    <dbReference type="NCBI Taxonomy" id="60893"/>
    <lineage>
        <taxon>Bacteria</taxon>
        <taxon>Pseudomonadati</taxon>
        <taxon>Thermodesulfobacteriota</taxon>
        <taxon>Desulfobaccia</taxon>
        <taxon>Desulfobaccales</taxon>
        <taxon>Desulfobaccaceae</taxon>
        <taxon>Desulfobacca</taxon>
    </lineage>
</organism>
<accession>A0A7V4G7T3</accession>
<feature type="domain" description="Endoribonuclease YicC-like C-terminal" evidence="7">
    <location>
        <begin position="207"/>
        <end position="325"/>
    </location>
</feature>
<dbReference type="GO" id="GO:0016787">
    <property type="term" value="F:hydrolase activity"/>
    <property type="evidence" value="ECO:0007669"/>
    <property type="project" value="UniProtKB-KW"/>
</dbReference>
<protein>
    <submittedName>
        <fullName evidence="8">YicC family protein</fullName>
    </submittedName>
</protein>
<evidence type="ECO:0000256" key="3">
    <source>
        <dbReference type="ARBA" id="ARBA00022759"/>
    </source>
</evidence>